<keyword evidence="3" id="KW-0472">Membrane</keyword>
<dbReference type="EMBL" id="NEDP02005574">
    <property type="protein sequence ID" value="OWF38043.1"/>
    <property type="molecule type" value="Genomic_DNA"/>
</dbReference>
<gene>
    <name evidence="4" type="ORF">KP79_PYT12797</name>
</gene>
<feature type="compositionally biased region" description="Basic residues" evidence="2">
    <location>
        <begin position="280"/>
        <end position="295"/>
    </location>
</feature>
<dbReference type="STRING" id="6573.A0A210PNJ8"/>
<dbReference type="SMART" id="SM00442">
    <property type="entry name" value="FGF"/>
    <property type="match status" value="1"/>
</dbReference>
<dbReference type="CDD" id="cd00058">
    <property type="entry name" value="beta-trefoil_FGF"/>
    <property type="match status" value="1"/>
</dbReference>
<dbReference type="InterPro" id="IPR056378">
    <property type="entry name" value="Let-756-like_FGF"/>
</dbReference>
<comment type="similarity">
    <text evidence="1">Belongs to the heparin-binding growth factors family.</text>
</comment>
<dbReference type="OrthoDB" id="6158176at2759"/>
<keyword evidence="5" id="KW-1185">Reference proteome</keyword>
<evidence type="ECO:0000313" key="5">
    <source>
        <dbReference type="Proteomes" id="UP000242188"/>
    </source>
</evidence>
<keyword evidence="3" id="KW-0812">Transmembrane</keyword>
<keyword evidence="3" id="KW-1133">Transmembrane helix</keyword>
<dbReference type="GO" id="GO:0008083">
    <property type="term" value="F:growth factor activity"/>
    <property type="evidence" value="ECO:0007669"/>
    <property type="project" value="InterPro"/>
</dbReference>
<accession>A0A210PNJ8</accession>
<dbReference type="Proteomes" id="UP000242188">
    <property type="component" value="Unassembled WGS sequence"/>
</dbReference>
<evidence type="ECO:0000256" key="2">
    <source>
        <dbReference type="SAM" id="MobiDB-lite"/>
    </source>
</evidence>
<dbReference type="SUPFAM" id="SSF50353">
    <property type="entry name" value="Cytokine"/>
    <property type="match status" value="1"/>
</dbReference>
<feature type="region of interest" description="Disordered" evidence="2">
    <location>
        <begin position="274"/>
        <end position="295"/>
    </location>
</feature>
<dbReference type="Pfam" id="PF00167">
    <property type="entry name" value="FGF"/>
    <property type="match status" value="1"/>
</dbReference>
<evidence type="ECO:0000256" key="1">
    <source>
        <dbReference type="ARBA" id="ARBA00007936"/>
    </source>
</evidence>
<evidence type="ECO:0000256" key="3">
    <source>
        <dbReference type="SAM" id="Phobius"/>
    </source>
</evidence>
<evidence type="ECO:0000313" key="4">
    <source>
        <dbReference type="EMBL" id="OWF38043.1"/>
    </source>
</evidence>
<proteinExistence type="inferred from homology"/>
<dbReference type="PANTHER" id="PTHR11486">
    <property type="entry name" value="FIBROBLAST GROWTH FACTOR"/>
    <property type="match status" value="1"/>
</dbReference>
<name>A0A210PNJ8_MIZYE</name>
<reference evidence="4 5" key="1">
    <citation type="journal article" date="2017" name="Nat. Ecol. Evol.">
        <title>Scallop genome provides insights into evolution of bilaterian karyotype and development.</title>
        <authorList>
            <person name="Wang S."/>
            <person name="Zhang J."/>
            <person name="Jiao W."/>
            <person name="Li J."/>
            <person name="Xun X."/>
            <person name="Sun Y."/>
            <person name="Guo X."/>
            <person name="Huan P."/>
            <person name="Dong B."/>
            <person name="Zhang L."/>
            <person name="Hu X."/>
            <person name="Sun X."/>
            <person name="Wang J."/>
            <person name="Zhao C."/>
            <person name="Wang Y."/>
            <person name="Wang D."/>
            <person name="Huang X."/>
            <person name="Wang R."/>
            <person name="Lv J."/>
            <person name="Li Y."/>
            <person name="Zhang Z."/>
            <person name="Liu B."/>
            <person name="Lu W."/>
            <person name="Hui Y."/>
            <person name="Liang J."/>
            <person name="Zhou Z."/>
            <person name="Hou R."/>
            <person name="Li X."/>
            <person name="Liu Y."/>
            <person name="Li H."/>
            <person name="Ning X."/>
            <person name="Lin Y."/>
            <person name="Zhao L."/>
            <person name="Xing Q."/>
            <person name="Dou J."/>
            <person name="Li Y."/>
            <person name="Mao J."/>
            <person name="Guo H."/>
            <person name="Dou H."/>
            <person name="Li T."/>
            <person name="Mu C."/>
            <person name="Jiang W."/>
            <person name="Fu Q."/>
            <person name="Fu X."/>
            <person name="Miao Y."/>
            <person name="Liu J."/>
            <person name="Yu Q."/>
            <person name="Li R."/>
            <person name="Liao H."/>
            <person name="Li X."/>
            <person name="Kong Y."/>
            <person name="Jiang Z."/>
            <person name="Chourrout D."/>
            <person name="Li R."/>
            <person name="Bao Z."/>
        </authorList>
    </citation>
    <scope>NUCLEOTIDE SEQUENCE [LARGE SCALE GENOMIC DNA]</scope>
    <source>
        <strain evidence="4 5">PY_sf001</strain>
    </source>
</reference>
<protein>
    <submittedName>
        <fullName evidence="4">Fibroblast growth factor 13</fullName>
    </submittedName>
</protein>
<dbReference type="AlphaFoldDB" id="A0A210PNJ8"/>
<organism evidence="4 5">
    <name type="scientific">Mizuhopecten yessoensis</name>
    <name type="common">Japanese scallop</name>
    <name type="synonym">Patinopecten yessoensis</name>
    <dbReference type="NCBI Taxonomy" id="6573"/>
    <lineage>
        <taxon>Eukaryota</taxon>
        <taxon>Metazoa</taxon>
        <taxon>Spiralia</taxon>
        <taxon>Lophotrochozoa</taxon>
        <taxon>Mollusca</taxon>
        <taxon>Bivalvia</taxon>
        <taxon>Autobranchia</taxon>
        <taxon>Pteriomorphia</taxon>
        <taxon>Pectinida</taxon>
        <taxon>Pectinoidea</taxon>
        <taxon>Pectinidae</taxon>
        <taxon>Mizuhopecten</taxon>
    </lineage>
</organism>
<sequence>MTTYVTPSIPGVDHFTTLALVLLCLLTHLPIGISMSYSNYGHPDAGEALKNERFDWEPALKGSVFIAINDVMLLQITADGAINGTKCRSSRYAMLKTTAHHIKELKNKKVIVVQGTETKRYLCMNGSGQLYASEPGTMDEMECSFSFNEQWIQSNDSSFNKTVFRLSRLRHHKNPYYVGLSCDGKPIVAKDCKHRRQLRKYLLFNMGNFKPEENSGSCDGISPPKCKRTYLKFCRKVVRNYFKTSLKGLNQFRKRHCFKRLRREKDRNRKIADRCNLGSSRKRGRSRRRHRRHPT</sequence>
<dbReference type="InterPro" id="IPR002209">
    <property type="entry name" value="Fibroblast_GF_fam"/>
</dbReference>
<dbReference type="Gene3D" id="2.80.10.50">
    <property type="match status" value="1"/>
</dbReference>
<dbReference type="InterPro" id="IPR008996">
    <property type="entry name" value="IL1/FGF"/>
</dbReference>
<feature type="transmembrane region" description="Helical" evidence="3">
    <location>
        <begin position="15"/>
        <end position="33"/>
    </location>
</feature>
<comment type="caution">
    <text evidence="4">The sequence shown here is derived from an EMBL/GenBank/DDBJ whole genome shotgun (WGS) entry which is preliminary data.</text>
</comment>